<dbReference type="Proteomes" id="UP001215280">
    <property type="component" value="Unassembled WGS sequence"/>
</dbReference>
<protein>
    <submittedName>
        <fullName evidence="1">Uncharacterized protein</fullName>
    </submittedName>
</protein>
<accession>A0AAD7NML6</accession>
<gene>
    <name evidence="1" type="ORF">DFH07DRAFT_769822</name>
</gene>
<sequence length="196" mass="21751">MNPFDVSGELRSKRNSFPMTFLLLFNDSIRACTKPPQTRSANPAAAQFDLTLYYNKFWPIDYIHGGNPQKPATFCLAPAASLGFGLEPVRTLMECVKPHQSSWRKIAVKCGTASDYEGWRPPVFAGELVKKARSHGVYRGNIVSEGLNKDCQWKDTLAALTKAVDSTNIYKYILMECLDKGIELPAAASRVVTMSP</sequence>
<proteinExistence type="predicted"/>
<reference evidence="1" key="1">
    <citation type="submission" date="2023-03" db="EMBL/GenBank/DDBJ databases">
        <title>Massive genome expansion in bonnet fungi (Mycena s.s.) driven by repeated elements and novel gene families across ecological guilds.</title>
        <authorList>
            <consortium name="Lawrence Berkeley National Laboratory"/>
            <person name="Harder C.B."/>
            <person name="Miyauchi S."/>
            <person name="Viragh M."/>
            <person name="Kuo A."/>
            <person name="Thoen E."/>
            <person name="Andreopoulos B."/>
            <person name="Lu D."/>
            <person name="Skrede I."/>
            <person name="Drula E."/>
            <person name="Henrissat B."/>
            <person name="Morin E."/>
            <person name="Kohler A."/>
            <person name="Barry K."/>
            <person name="LaButti K."/>
            <person name="Morin E."/>
            <person name="Salamov A."/>
            <person name="Lipzen A."/>
            <person name="Mereny Z."/>
            <person name="Hegedus B."/>
            <person name="Baldrian P."/>
            <person name="Stursova M."/>
            <person name="Weitz H."/>
            <person name="Taylor A."/>
            <person name="Grigoriev I.V."/>
            <person name="Nagy L.G."/>
            <person name="Martin F."/>
            <person name="Kauserud H."/>
        </authorList>
    </citation>
    <scope>NUCLEOTIDE SEQUENCE</scope>
    <source>
        <strain evidence="1">CBHHK188m</strain>
    </source>
</reference>
<dbReference type="AlphaFoldDB" id="A0AAD7NML6"/>
<dbReference type="EMBL" id="JARJLG010000032">
    <property type="protein sequence ID" value="KAJ7766561.1"/>
    <property type="molecule type" value="Genomic_DNA"/>
</dbReference>
<comment type="caution">
    <text evidence="1">The sequence shown here is derived from an EMBL/GenBank/DDBJ whole genome shotgun (WGS) entry which is preliminary data.</text>
</comment>
<evidence type="ECO:0000313" key="2">
    <source>
        <dbReference type="Proteomes" id="UP001215280"/>
    </source>
</evidence>
<name>A0AAD7NML6_9AGAR</name>
<organism evidence="1 2">
    <name type="scientific">Mycena maculata</name>
    <dbReference type="NCBI Taxonomy" id="230809"/>
    <lineage>
        <taxon>Eukaryota</taxon>
        <taxon>Fungi</taxon>
        <taxon>Dikarya</taxon>
        <taxon>Basidiomycota</taxon>
        <taxon>Agaricomycotina</taxon>
        <taxon>Agaricomycetes</taxon>
        <taxon>Agaricomycetidae</taxon>
        <taxon>Agaricales</taxon>
        <taxon>Marasmiineae</taxon>
        <taxon>Mycenaceae</taxon>
        <taxon>Mycena</taxon>
    </lineage>
</organism>
<keyword evidence="2" id="KW-1185">Reference proteome</keyword>
<evidence type="ECO:0000313" key="1">
    <source>
        <dbReference type="EMBL" id="KAJ7766561.1"/>
    </source>
</evidence>